<dbReference type="RefSeq" id="WP_085092472.1">
    <property type="nucleotide sequence ID" value="NZ_LQOJ01000005.1"/>
</dbReference>
<keyword evidence="1" id="KW-0812">Transmembrane</keyword>
<keyword evidence="1" id="KW-0472">Membrane</keyword>
<keyword evidence="3" id="KW-1185">Reference proteome</keyword>
<comment type="caution">
    <text evidence="2">The sequence shown here is derived from an EMBL/GenBank/DDBJ whole genome shotgun (WGS) entry which is preliminary data.</text>
</comment>
<gene>
    <name evidence="2" type="ORF">AWC04_01055</name>
</gene>
<reference evidence="2 3" key="1">
    <citation type="submission" date="2016-01" db="EMBL/GenBank/DDBJ databases">
        <title>The new phylogeny of the genus Mycobacterium.</title>
        <authorList>
            <person name="Tarcisio F."/>
            <person name="Conor M."/>
            <person name="Antonella G."/>
            <person name="Elisabetta G."/>
            <person name="Giulia F.S."/>
            <person name="Sara T."/>
            <person name="Anna F."/>
            <person name="Clotilde B."/>
            <person name="Roberto B."/>
            <person name="Veronica D.S."/>
            <person name="Fabio R."/>
            <person name="Monica P."/>
            <person name="Olivier J."/>
            <person name="Enrico T."/>
            <person name="Nicola S."/>
        </authorList>
    </citation>
    <scope>NUCLEOTIDE SEQUENCE [LARGE SCALE GENOMIC DNA]</scope>
    <source>
        <strain evidence="2 3">DSM 44179</strain>
    </source>
</reference>
<organism evidence="2 3">
    <name type="scientific">Mycolicibacterium fallax</name>
    <name type="common">Mycobacterium fallax</name>
    <dbReference type="NCBI Taxonomy" id="1793"/>
    <lineage>
        <taxon>Bacteria</taxon>
        <taxon>Bacillati</taxon>
        <taxon>Actinomycetota</taxon>
        <taxon>Actinomycetes</taxon>
        <taxon>Mycobacteriales</taxon>
        <taxon>Mycobacteriaceae</taxon>
        <taxon>Mycolicibacterium</taxon>
    </lineage>
</organism>
<evidence type="ECO:0000256" key="1">
    <source>
        <dbReference type="SAM" id="Phobius"/>
    </source>
</evidence>
<dbReference type="Proteomes" id="UP000193484">
    <property type="component" value="Unassembled WGS sequence"/>
</dbReference>
<dbReference type="STRING" id="1793.AWC04_01055"/>
<dbReference type="AlphaFoldDB" id="A0A1X1RN52"/>
<accession>A0A1X1RN52</accession>
<evidence type="ECO:0000313" key="2">
    <source>
        <dbReference type="EMBL" id="ORV10045.1"/>
    </source>
</evidence>
<sequence>MKPYRNAALFIGSLLALVIVSAGEGFTAEYVVFLVVAGLGVLVVSLLVLKALLDDKAGR</sequence>
<dbReference type="EMBL" id="LQOJ01000005">
    <property type="protein sequence ID" value="ORV10045.1"/>
    <property type="molecule type" value="Genomic_DNA"/>
</dbReference>
<keyword evidence="1" id="KW-1133">Transmembrane helix</keyword>
<feature type="transmembrane region" description="Helical" evidence="1">
    <location>
        <begin position="32"/>
        <end position="53"/>
    </location>
</feature>
<evidence type="ECO:0000313" key="3">
    <source>
        <dbReference type="Proteomes" id="UP000193484"/>
    </source>
</evidence>
<proteinExistence type="predicted"/>
<protein>
    <submittedName>
        <fullName evidence="2">Uncharacterized protein</fullName>
    </submittedName>
</protein>
<name>A0A1X1RN52_MYCFA</name>